<evidence type="ECO:0000313" key="1">
    <source>
        <dbReference type="EMBL" id="KAI6087030.1"/>
    </source>
</evidence>
<protein>
    <submittedName>
        <fullName evidence="1">RNA polymerase III subunit Rpc25-domain-containing protein</fullName>
    </submittedName>
</protein>
<sequence length="198" mass="22800">MFILTKIADLVQITPENFGRASHLAIEDSINTKYSNKVIQKIGLCICMYDLLWASEGLIGHGDGVVNVNVEFRMIVFRPFKGETIFGKISDATQDGITIRTDFFEDIFVDYKELPEGAEYDHNQKVWKWITDPDDPTAPPFWYDKNETVRFQVVEEEWHDQTPESTEQEAVDRAKKLSPYKIKASMLKDGLGVCLWWA</sequence>
<reference evidence="1 2" key="1">
    <citation type="journal article" date="2022" name="New Phytol.">
        <title>Ecological generalism drives hyperdiversity of secondary metabolite gene clusters in xylarialean endophytes.</title>
        <authorList>
            <person name="Franco M.E.E."/>
            <person name="Wisecaver J.H."/>
            <person name="Arnold A.E."/>
            <person name="Ju Y.M."/>
            <person name="Slot J.C."/>
            <person name="Ahrendt S."/>
            <person name="Moore L.P."/>
            <person name="Eastman K.E."/>
            <person name="Scott K."/>
            <person name="Konkel Z."/>
            <person name="Mondo S.J."/>
            <person name="Kuo A."/>
            <person name="Hayes R.D."/>
            <person name="Haridas S."/>
            <person name="Andreopoulos B."/>
            <person name="Riley R."/>
            <person name="LaButti K."/>
            <person name="Pangilinan J."/>
            <person name="Lipzen A."/>
            <person name="Amirebrahimi M."/>
            <person name="Yan J."/>
            <person name="Adam C."/>
            <person name="Keymanesh K."/>
            <person name="Ng V."/>
            <person name="Louie K."/>
            <person name="Northen T."/>
            <person name="Drula E."/>
            <person name="Henrissat B."/>
            <person name="Hsieh H.M."/>
            <person name="Youens-Clark K."/>
            <person name="Lutzoni F."/>
            <person name="Miadlikowska J."/>
            <person name="Eastwood D.C."/>
            <person name="Hamelin R.C."/>
            <person name="Grigoriev I.V."/>
            <person name="U'Ren J.M."/>
        </authorList>
    </citation>
    <scope>NUCLEOTIDE SEQUENCE [LARGE SCALE GENOMIC DNA]</scope>
    <source>
        <strain evidence="1 2">ER1909</strain>
    </source>
</reference>
<evidence type="ECO:0000313" key="2">
    <source>
        <dbReference type="Proteomes" id="UP001497680"/>
    </source>
</evidence>
<dbReference type="EMBL" id="MU394310">
    <property type="protein sequence ID" value="KAI6087030.1"/>
    <property type="molecule type" value="Genomic_DNA"/>
</dbReference>
<comment type="caution">
    <text evidence="1">The sequence shown here is derived from an EMBL/GenBank/DDBJ whole genome shotgun (WGS) entry which is preliminary data.</text>
</comment>
<keyword evidence="2" id="KW-1185">Reference proteome</keyword>
<organism evidence="1 2">
    <name type="scientific">Hypoxylon rubiginosum</name>
    <dbReference type="NCBI Taxonomy" id="110542"/>
    <lineage>
        <taxon>Eukaryota</taxon>
        <taxon>Fungi</taxon>
        <taxon>Dikarya</taxon>
        <taxon>Ascomycota</taxon>
        <taxon>Pezizomycotina</taxon>
        <taxon>Sordariomycetes</taxon>
        <taxon>Xylariomycetidae</taxon>
        <taxon>Xylariales</taxon>
        <taxon>Hypoxylaceae</taxon>
        <taxon>Hypoxylon</taxon>
    </lineage>
</organism>
<accession>A0ACC0D2U7</accession>
<proteinExistence type="predicted"/>
<gene>
    <name evidence="1" type="ORF">F4821DRAFT_117595</name>
</gene>
<name>A0ACC0D2U7_9PEZI</name>
<dbReference type="Proteomes" id="UP001497680">
    <property type="component" value="Unassembled WGS sequence"/>
</dbReference>